<reference evidence="7 8" key="1">
    <citation type="submission" date="2019-11" db="EMBL/GenBank/DDBJ databases">
        <authorList>
            <person name="Yang C."/>
            <person name="Li F."/>
        </authorList>
    </citation>
    <scope>NUCLEOTIDE SEQUENCE [LARGE SCALE GENOMIC DNA]</scope>
    <source>
        <strain evidence="7">KB4526</strain>
        <tissue evidence="7">Muscle</tissue>
    </source>
</reference>
<feature type="compositionally biased region" description="Basic and acidic residues" evidence="5">
    <location>
        <begin position="330"/>
        <end position="341"/>
    </location>
</feature>
<keyword evidence="4" id="KW-0862">Zinc</keyword>
<organism evidence="7 8">
    <name type="scientific">Crocuta crocuta</name>
    <name type="common">Spotted hyena</name>
    <dbReference type="NCBI Taxonomy" id="9678"/>
    <lineage>
        <taxon>Eukaryota</taxon>
        <taxon>Metazoa</taxon>
        <taxon>Chordata</taxon>
        <taxon>Craniata</taxon>
        <taxon>Vertebrata</taxon>
        <taxon>Euteleostomi</taxon>
        <taxon>Mammalia</taxon>
        <taxon>Eutheria</taxon>
        <taxon>Laurasiatheria</taxon>
        <taxon>Carnivora</taxon>
        <taxon>Feliformia</taxon>
        <taxon>Hyaenidae</taxon>
        <taxon>Crocuta</taxon>
    </lineage>
</organism>
<feature type="region of interest" description="Disordered" evidence="5">
    <location>
        <begin position="265"/>
        <end position="285"/>
    </location>
</feature>
<gene>
    <name evidence="7" type="primary">Tex13c</name>
    <name evidence="7" type="ORF">FOF47_R04866</name>
</gene>
<keyword evidence="3" id="KW-0863">Zinc-finger</keyword>
<dbReference type="PROSITE" id="PS01358">
    <property type="entry name" value="ZF_RANBP2_1"/>
    <property type="match status" value="1"/>
</dbReference>
<dbReference type="InterPro" id="IPR049367">
    <property type="entry name" value="TX13C/D_rpt"/>
</dbReference>
<proteinExistence type="inferred from homology"/>
<evidence type="ECO:0000256" key="3">
    <source>
        <dbReference type="ARBA" id="ARBA00022771"/>
    </source>
</evidence>
<dbReference type="InterPro" id="IPR001876">
    <property type="entry name" value="Znf_RanBP2"/>
</dbReference>
<dbReference type="AlphaFoldDB" id="A0A6G1A7S6"/>
<dbReference type="PANTHER" id="PTHR23111:SF28">
    <property type="entry name" value="TESTIS-EXPRESSED PROTEIN 13D"/>
    <property type="match status" value="1"/>
</dbReference>
<evidence type="ECO:0000256" key="1">
    <source>
        <dbReference type="ARBA" id="ARBA00008287"/>
    </source>
</evidence>
<feature type="domain" description="RanBP2-type" evidence="6">
    <location>
        <begin position="400"/>
        <end position="419"/>
    </location>
</feature>
<feature type="compositionally biased region" description="Polar residues" evidence="5">
    <location>
        <begin position="383"/>
        <end position="397"/>
    </location>
</feature>
<dbReference type="InterPro" id="IPR028193">
    <property type="entry name" value="TEX13A-D_N"/>
</dbReference>
<dbReference type="Pfam" id="PF20868">
    <property type="entry name" value="TX13_rpt"/>
    <property type="match status" value="1"/>
</dbReference>
<evidence type="ECO:0000259" key="6">
    <source>
        <dbReference type="PROSITE" id="PS01358"/>
    </source>
</evidence>
<dbReference type="PANTHER" id="PTHR23111">
    <property type="entry name" value="ZINC FINGER PROTEIN"/>
    <property type="match status" value="1"/>
</dbReference>
<evidence type="ECO:0000313" key="7">
    <source>
        <dbReference type="EMBL" id="KAF0871627.1"/>
    </source>
</evidence>
<evidence type="ECO:0000313" key="8">
    <source>
        <dbReference type="Proteomes" id="UP000475037"/>
    </source>
</evidence>
<dbReference type="GO" id="GO:0008270">
    <property type="term" value="F:zinc ion binding"/>
    <property type="evidence" value="ECO:0007669"/>
    <property type="project" value="UniProtKB-KW"/>
</dbReference>
<evidence type="ECO:0000256" key="2">
    <source>
        <dbReference type="ARBA" id="ARBA00022723"/>
    </source>
</evidence>
<keyword evidence="2" id="KW-0479">Metal-binding</keyword>
<feature type="non-terminal residue" evidence="7">
    <location>
        <position position="436"/>
    </location>
</feature>
<keyword evidence="8" id="KW-1185">Reference proteome</keyword>
<dbReference type="EMBL" id="VOAJ01023826">
    <property type="protein sequence ID" value="KAF0871627.1"/>
    <property type="molecule type" value="Genomic_DNA"/>
</dbReference>
<feature type="non-terminal residue" evidence="7">
    <location>
        <position position="1"/>
    </location>
</feature>
<sequence length="436" mass="47835">WNEVEDRLQAVLADPQVSHAIKRACTWSALALSVRVGARQREQQGHRVQRLQDEVDERETAAWALASELQRLRVECKELAAQFQCSWASLQQVLDELNVLRGRVLREKKMTSAADQSCQEVMSESGAEQCGATGWPVDVEEQGKMIAIGAQAAPGSEVQVAAPAAGHYVQAPWSSWAQTLQPSLPVQVSQPFPFHASFPVGFPYSTSPSLSAVVEADPVAAITAQMPRMGIYPPGIWAAVGAQEQMAPLCDQRCWDQGGNSGTLQGGYPLGDSRSHSQEEDPVCPQVSTYLEDIRNHSQKEDLERSQWRAPFGDRSSNQKECPLIAQEKYPLENSKRHSQEGPEMPQEISPLGSSGSSTVRRSPSKQQPEKQKAKHQKGGKASDSQHQGKPASQCSPKNWDCLSCKAMNFSWCKVCYKCKVCMADENGGLDPGQTH</sequence>
<dbReference type="GO" id="GO:0003729">
    <property type="term" value="F:mRNA binding"/>
    <property type="evidence" value="ECO:0007669"/>
    <property type="project" value="TreeGrafter"/>
</dbReference>
<comment type="similarity">
    <text evidence="1">Belongs to the TEX13 family.</text>
</comment>
<feature type="compositionally biased region" description="Low complexity" evidence="5">
    <location>
        <begin position="353"/>
        <end position="362"/>
    </location>
</feature>
<evidence type="ECO:0000256" key="5">
    <source>
        <dbReference type="SAM" id="MobiDB-lite"/>
    </source>
</evidence>
<protein>
    <submittedName>
        <fullName evidence="7">TX13C protein</fullName>
    </submittedName>
</protein>
<name>A0A6G1A7S6_CROCR</name>
<dbReference type="Proteomes" id="UP000475037">
    <property type="component" value="Unassembled WGS sequence"/>
</dbReference>
<feature type="compositionally biased region" description="Basic and acidic residues" evidence="5">
    <location>
        <begin position="297"/>
        <end position="307"/>
    </location>
</feature>
<feature type="region of interest" description="Disordered" evidence="5">
    <location>
        <begin position="297"/>
        <end position="397"/>
    </location>
</feature>
<accession>A0A6G1A7S6</accession>
<comment type="caution">
    <text evidence="7">The sequence shown here is derived from an EMBL/GenBank/DDBJ whole genome shotgun (WGS) entry which is preliminary data.</text>
</comment>
<evidence type="ECO:0000256" key="4">
    <source>
        <dbReference type="ARBA" id="ARBA00022833"/>
    </source>
</evidence>
<dbReference type="Pfam" id="PF15186">
    <property type="entry name" value="TEX13"/>
    <property type="match status" value="1"/>
</dbReference>